<reference evidence="2 3" key="1">
    <citation type="submission" date="2023-07" db="EMBL/GenBank/DDBJ databases">
        <title>Genomic Encyclopedia of Type Strains, Phase IV (KMG-IV): sequencing the most valuable type-strain genomes for metagenomic binning, comparative biology and taxonomic classification.</title>
        <authorList>
            <person name="Goeker M."/>
        </authorList>
    </citation>
    <scope>NUCLEOTIDE SEQUENCE [LARGE SCALE GENOMIC DNA]</scope>
    <source>
        <strain evidence="2 3">DSM 23494</strain>
    </source>
</reference>
<comment type="caution">
    <text evidence="2">The sequence shown here is derived from an EMBL/GenBank/DDBJ whole genome shotgun (WGS) entry which is preliminary data.</text>
</comment>
<sequence length="155" mass="17521">MKHSVSIVFILLLLSLTACSTDKLSGNRPPDVLIEANGKTYETVLGSYCWSEGFHSTCVDTAGPIELLKDREPIKVKPGESITILMDYKPKPKEYELYQVKENNKDTEISLQDHQFTGPSSKGVYFYSYGVWWLDEEDSNMSNGDAFYAFSIEVE</sequence>
<protein>
    <recommendedName>
        <fullName evidence="4">Lipoprotein</fullName>
    </recommendedName>
</protein>
<dbReference type="PROSITE" id="PS51257">
    <property type="entry name" value="PROKAR_LIPOPROTEIN"/>
    <property type="match status" value="1"/>
</dbReference>
<organism evidence="2 3">
    <name type="scientific">Cytobacillus purgationiresistens</name>
    <dbReference type="NCBI Taxonomy" id="863449"/>
    <lineage>
        <taxon>Bacteria</taxon>
        <taxon>Bacillati</taxon>
        <taxon>Bacillota</taxon>
        <taxon>Bacilli</taxon>
        <taxon>Bacillales</taxon>
        <taxon>Bacillaceae</taxon>
        <taxon>Cytobacillus</taxon>
    </lineage>
</organism>
<evidence type="ECO:0000313" key="2">
    <source>
        <dbReference type="EMBL" id="MDQ0270374.1"/>
    </source>
</evidence>
<evidence type="ECO:0008006" key="4">
    <source>
        <dbReference type="Google" id="ProtNLM"/>
    </source>
</evidence>
<name>A0ABU0AGK3_9BACI</name>
<evidence type="ECO:0000313" key="3">
    <source>
        <dbReference type="Proteomes" id="UP001238088"/>
    </source>
</evidence>
<dbReference type="EMBL" id="JAUSUB010000008">
    <property type="protein sequence ID" value="MDQ0270374.1"/>
    <property type="molecule type" value="Genomic_DNA"/>
</dbReference>
<accession>A0ABU0AGK3</accession>
<keyword evidence="1" id="KW-0732">Signal</keyword>
<gene>
    <name evidence="2" type="ORF">J2S17_002249</name>
</gene>
<dbReference type="RefSeq" id="WP_307474759.1">
    <property type="nucleotide sequence ID" value="NZ_JAUSUB010000008.1"/>
</dbReference>
<dbReference type="Proteomes" id="UP001238088">
    <property type="component" value="Unassembled WGS sequence"/>
</dbReference>
<feature type="chain" id="PRO_5046549513" description="Lipoprotein" evidence="1">
    <location>
        <begin position="21"/>
        <end position="155"/>
    </location>
</feature>
<keyword evidence="3" id="KW-1185">Reference proteome</keyword>
<proteinExistence type="predicted"/>
<evidence type="ECO:0000256" key="1">
    <source>
        <dbReference type="SAM" id="SignalP"/>
    </source>
</evidence>
<feature type="signal peptide" evidence="1">
    <location>
        <begin position="1"/>
        <end position="20"/>
    </location>
</feature>